<gene>
    <name evidence="5" type="ORF">APZ16_06685</name>
</gene>
<sequence length="183" mass="21547">MDWFEEWFRRRPYSRFFWELDRALEEMFREFSTMMPREFFRERKLPDGSVERTFGPIIYGYSMTMGPDGKPQIRTFGNLRRGMPFPAPITHREPLVEVIPSKDEIRVAIELPGVKKEDIDLRVTEDRLTVSAERGEIKYYKEIELPARVDPKSADASYINGLLDITLKKLEERGPAGERVNIK</sequence>
<dbReference type="Proteomes" id="UP000074294">
    <property type="component" value="Unassembled WGS sequence"/>
</dbReference>
<name>A0A147JXV9_HADYE</name>
<feature type="domain" description="CS" evidence="4">
    <location>
        <begin position="91"/>
        <end position="181"/>
    </location>
</feature>
<dbReference type="PROSITE" id="PS51203">
    <property type="entry name" value="CS"/>
    <property type="match status" value="1"/>
</dbReference>
<organism evidence="5 6">
    <name type="scientific">Hadarchaeum yellowstonense</name>
    <dbReference type="NCBI Taxonomy" id="1776334"/>
    <lineage>
        <taxon>Archaea</taxon>
        <taxon>Methanobacteriati</taxon>
        <taxon>Candidatus Hadarchaeota</taxon>
        <taxon>Candidatus Hadarchaeia</taxon>
        <taxon>Candidatus Hadarchaeales</taxon>
        <taxon>Candidatus Hadarchaeaceae</taxon>
        <taxon>Candidatus Hadarchaeum</taxon>
    </lineage>
</organism>
<dbReference type="CDD" id="cd00298">
    <property type="entry name" value="ACD_sHsps_p23-like"/>
    <property type="match status" value="1"/>
</dbReference>
<dbReference type="EMBL" id="LQMQ01000023">
    <property type="protein sequence ID" value="KUO41348.1"/>
    <property type="molecule type" value="Genomic_DNA"/>
</dbReference>
<protein>
    <submittedName>
        <fullName evidence="5">Uncharacterized protein</fullName>
    </submittedName>
</protein>
<evidence type="ECO:0000256" key="2">
    <source>
        <dbReference type="RuleBase" id="RU003616"/>
    </source>
</evidence>
<dbReference type="InterPro" id="IPR002068">
    <property type="entry name" value="A-crystallin/Hsp20_dom"/>
</dbReference>
<dbReference type="STRING" id="1776334.APZ16_06685"/>
<dbReference type="InterPro" id="IPR008978">
    <property type="entry name" value="HSP20-like_chaperone"/>
</dbReference>
<dbReference type="SUPFAM" id="SSF49764">
    <property type="entry name" value="HSP20-like chaperones"/>
    <property type="match status" value="1"/>
</dbReference>
<evidence type="ECO:0000313" key="5">
    <source>
        <dbReference type="EMBL" id="KUO41348.1"/>
    </source>
</evidence>
<evidence type="ECO:0000259" key="3">
    <source>
        <dbReference type="PROSITE" id="PS01031"/>
    </source>
</evidence>
<dbReference type="NCBIfam" id="NF041800">
    <property type="entry name" value="Hsp20"/>
    <property type="match status" value="1"/>
</dbReference>
<comment type="caution">
    <text evidence="5">The sequence shown here is derived from an EMBL/GenBank/DDBJ whole genome shotgun (WGS) entry which is preliminary data.</text>
</comment>
<dbReference type="AlphaFoldDB" id="A0A147JXV9"/>
<proteinExistence type="inferred from homology"/>
<evidence type="ECO:0000313" key="6">
    <source>
        <dbReference type="Proteomes" id="UP000074294"/>
    </source>
</evidence>
<comment type="similarity">
    <text evidence="1 2">Belongs to the small heat shock protein (HSP20) family.</text>
</comment>
<dbReference type="Pfam" id="PF00011">
    <property type="entry name" value="HSP20"/>
    <property type="match status" value="1"/>
</dbReference>
<evidence type="ECO:0000259" key="4">
    <source>
        <dbReference type="PROSITE" id="PS51203"/>
    </source>
</evidence>
<accession>A0A147JXV9</accession>
<feature type="domain" description="SHSP" evidence="3">
    <location>
        <begin position="86"/>
        <end position="183"/>
    </location>
</feature>
<dbReference type="Gene3D" id="2.60.40.790">
    <property type="match status" value="1"/>
</dbReference>
<dbReference type="InterPro" id="IPR007052">
    <property type="entry name" value="CS_dom"/>
</dbReference>
<dbReference type="PROSITE" id="PS01031">
    <property type="entry name" value="SHSP"/>
    <property type="match status" value="1"/>
</dbReference>
<reference evidence="5 6" key="1">
    <citation type="journal article" date="2016" name="Nat. Microbiol.">
        <title>Genomic inference of the metabolism of cosmopolitan subsurface Archaea, Hadesarchaea.</title>
        <authorList>
            <person name="Baker B.J."/>
            <person name="Saw J.H."/>
            <person name="Lind A.E."/>
            <person name="Lazar C.S."/>
            <person name="Hinrichs K.-U."/>
            <person name="Teske A.P."/>
            <person name="Ettema T.J."/>
        </authorList>
    </citation>
    <scope>NUCLEOTIDE SEQUENCE [LARGE SCALE GENOMIC DNA]</scope>
</reference>
<evidence type="ECO:0000256" key="1">
    <source>
        <dbReference type="PROSITE-ProRule" id="PRU00285"/>
    </source>
</evidence>